<protein>
    <submittedName>
        <fullName evidence="2">Uncharacterized protein</fullName>
    </submittedName>
</protein>
<dbReference type="AlphaFoldDB" id="B9H0I5"/>
<reference evidence="2 3" key="1">
    <citation type="journal article" date="2006" name="Science">
        <title>The genome of black cottonwood, Populus trichocarpa (Torr. &amp; Gray).</title>
        <authorList>
            <person name="Tuskan G.A."/>
            <person name="Difazio S."/>
            <person name="Jansson S."/>
            <person name="Bohlmann J."/>
            <person name="Grigoriev I."/>
            <person name="Hellsten U."/>
            <person name="Putnam N."/>
            <person name="Ralph S."/>
            <person name="Rombauts S."/>
            <person name="Salamov A."/>
            <person name="Schein J."/>
            <person name="Sterck L."/>
            <person name="Aerts A."/>
            <person name="Bhalerao R.R."/>
            <person name="Bhalerao R.P."/>
            <person name="Blaudez D."/>
            <person name="Boerjan W."/>
            <person name="Brun A."/>
            <person name="Brunner A."/>
            <person name="Busov V."/>
            <person name="Campbell M."/>
            <person name="Carlson J."/>
            <person name="Chalot M."/>
            <person name="Chapman J."/>
            <person name="Chen G.L."/>
            <person name="Cooper D."/>
            <person name="Coutinho P.M."/>
            <person name="Couturier J."/>
            <person name="Covert S."/>
            <person name="Cronk Q."/>
            <person name="Cunningham R."/>
            <person name="Davis J."/>
            <person name="Degroeve S."/>
            <person name="Dejardin A."/>
            <person name="Depamphilis C."/>
            <person name="Detter J."/>
            <person name="Dirks B."/>
            <person name="Dubchak I."/>
            <person name="Duplessis S."/>
            <person name="Ehlting J."/>
            <person name="Ellis B."/>
            <person name="Gendler K."/>
            <person name="Goodstein D."/>
            <person name="Gribskov M."/>
            <person name="Grimwood J."/>
            <person name="Groover A."/>
            <person name="Gunter L."/>
            <person name="Hamberger B."/>
            <person name="Heinze B."/>
            <person name="Helariutta Y."/>
            <person name="Henrissat B."/>
            <person name="Holligan D."/>
            <person name="Holt R."/>
            <person name="Huang W."/>
            <person name="Islam-Faridi N."/>
            <person name="Jones S."/>
            <person name="Jones-Rhoades M."/>
            <person name="Jorgensen R."/>
            <person name="Joshi C."/>
            <person name="Kangasjarvi J."/>
            <person name="Karlsson J."/>
            <person name="Kelleher C."/>
            <person name="Kirkpatrick R."/>
            <person name="Kirst M."/>
            <person name="Kohler A."/>
            <person name="Kalluri U."/>
            <person name="Larimer F."/>
            <person name="Leebens-Mack J."/>
            <person name="Leple J.C."/>
            <person name="Locascio P."/>
            <person name="Lou Y."/>
            <person name="Lucas S."/>
            <person name="Martin F."/>
            <person name="Montanini B."/>
            <person name="Napoli C."/>
            <person name="Nelson D.R."/>
            <person name="Nelson C."/>
            <person name="Nieminen K."/>
            <person name="Nilsson O."/>
            <person name="Pereda V."/>
            <person name="Peter G."/>
            <person name="Philippe R."/>
            <person name="Pilate G."/>
            <person name="Poliakov A."/>
            <person name="Razumovskaya J."/>
            <person name="Richardson P."/>
            <person name="Rinaldi C."/>
            <person name="Ritland K."/>
            <person name="Rouze P."/>
            <person name="Ryaboy D."/>
            <person name="Schmutz J."/>
            <person name="Schrader J."/>
            <person name="Segerman B."/>
            <person name="Shin H."/>
            <person name="Siddiqui A."/>
            <person name="Sterky F."/>
            <person name="Terry A."/>
            <person name="Tsai C.J."/>
            <person name="Uberbacher E."/>
            <person name="Unneberg P."/>
            <person name="Vahala J."/>
            <person name="Wall K."/>
            <person name="Wessler S."/>
            <person name="Yang G."/>
            <person name="Yin T."/>
            <person name="Douglas C."/>
            <person name="Marra M."/>
            <person name="Sandberg G."/>
            <person name="Van de Peer Y."/>
            <person name="Rokhsar D."/>
        </authorList>
    </citation>
    <scope>NUCLEOTIDE SEQUENCE [LARGE SCALE GENOMIC DNA]</scope>
    <source>
        <strain evidence="3">cv. Nisqually</strain>
    </source>
</reference>
<sequence length="127" mass="14403">MEPLRLLLKIFAMVSLSFGKRQEKGTKRKDEIWEMARFFQINGDELSGWESFAILTTKKKKRRRNSDVEHLWMGSKSNRGWRFELDKNVCRTAVLAPYSNGDGNPAPIAVARSIAAKDAKSVVSSAK</sequence>
<dbReference type="EMBL" id="CM009293">
    <property type="protein sequence ID" value="PNT40782.1"/>
    <property type="molecule type" value="Genomic_DNA"/>
</dbReference>
<proteinExistence type="predicted"/>
<feature type="signal peptide" evidence="1">
    <location>
        <begin position="1"/>
        <end position="19"/>
    </location>
</feature>
<evidence type="ECO:0000313" key="3">
    <source>
        <dbReference type="Proteomes" id="UP000006729"/>
    </source>
</evidence>
<keyword evidence="3" id="KW-1185">Reference proteome</keyword>
<name>B9H0I5_POPTR</name>
<feature type="chain" id="PRO_5030165935" evidence="1">
    <location>
        <begin position="20"/>
        <end position="127"/>
    </location>
</feature>
<dbReference type="HOGENOM" id="CLU_1974336_0_0_1"/>
<dbReference type="Proteomes" id="UP000006729">
    <property type="component" value="Chromosome 4"/>
</dbReference>
<dbReference type="InParanoid" id="B9H0I5"/>
<gene>
    <name evidence="2" type="ORF">POPTR_004G118200</name>
</gene>
<evidence type="ECO:0000256" key="1">
    <source>
        <dbReference type="SAM" id="SignalP"/>
    </source>
</evidence>
<organism evidence="2 3">
    <name type="scientific">Populus trichocarpa</name>
    <name type="common">Western balsam poplar</name>
    <name type="synonym">Populus balsamifera subsp. trichocarpa</name>
    <dbReference type="NCBI Taxonomy" id="3694"/>
    <lineage>
        <taxon>Eukaryota</taxon>
        <taxon>Viridiplantae</taxon>
        <taxon>Streptophyta</taxon>
        <taxon>Embryophyta</taxon>
        <taxon>Tracheophyta</taxon>
        <taxon>Spermatophyta</taxon>
        <taxon>Magnoliopsida</taxon>
        <taxon>eudicotyledons</taxon>
        <taxon>Gunneridae</taxon>
        <taxon>Pentapetalae</taxon>
        <taxon>rosids</taxon>
        <taxon>fabids</taxon>
        <taxon>Malpighiales</taxon>
        <taxon>Salicaceae</taxon>
        <taxon>Saliceae</taxon>
        <taxon>Populus</taxon>
    </lineage>
</organism>
<evidence type="ECO:0000313" key="2">
    <source>
        <dbReference type="EMBL" id="PNT40782.1"/>
    </source>
</evidence>
<keyword evidence="1" id="KW-0732">Signal</keyword>
<accession>B9H0I5</accession>